<dbReference type="InterPro" id="IPR029024">
    <property type="entry name" value="TerB-like"/>
</dbReference>
<evidence type="ECO:0000313" key="10">
    <source>
        <dbReference type="EMBL" id="KJH72252.1"/>
    </source>
</evidence>
<evidence type="ECO:0000256" key="6">
    <source>
        <dbReference type="SAM" id="Coils"/>
    </source>
</evidence>
<dbReference type="GO" id="GO:0016020">
    <property type="term" value="C:membrane"/>
    <property type="evidence" value="ECO:0007669"/>
    <property type="project" value="UniProtKB-SubCell"/>
</dbReference>
<feature type="domain" description="Dynamin N-terminal" evidence="8">
    <location>
        <begin position="267"/>
        <end position="418"/>
    </location>
</feature>
<evidence type="ECO:0000256" key="4">
    <source>
        <dbReference type="ARBA" id="ARBA00023134"/>
    </source>
</evidence>
<keyword evidence="4" id="KW-0342">GTP-binding</keyword>
<dbReference type="PANTHER" id="PTHR10465:SF0">
    <property type="entry name" value="SARCALUMENIN"/>
    <property type="match status" value="1"/>
</dbReference>
<dbReference type="PATRIC" id="fig|1618023.3.peg.3153"/>
<dbReference type="CDD" id="cd07177">
    <property type="entry name" value="terB_like"/>
    <property type="match status" value="1"/>
</dbReference>
<keyword evidence="5 7" id="KW-0472">Membrane</keyword>
<dbReference type="CDD" id="cd09912">
    <property type="entry name" value="DLP_2"/>
    <property type="match status" value="1"/>
</dbReference>
<feature type="coiled-coil region" evidence="6">
    <location>
        <begin position="534"/>
        <end position="561"/>
    </location>
</feature>
<dbReference type="Gene3D" id="1.10.3680.10">
    <property type="entry name" value="TerB-like"/>
    <property type="match status" value="1"/>
</dbReference>
<dbReference type="GO" id="GO:0003924">
    <property type="term" value="F:GTPase activity"/>
    <property type="evidence" value="ECO:0007669"/>
    <property type="project" value="InterPro"/>
</dbReference>
<gene>
    <name evidence="10" type="ORF">UH38_07380</name>
</gene>
<dbReference type="InterPro" id="IPR027094">
    <property type="entry name" value="Mitofusin_fam"/>
</dbReference>
<accession>A0A0D8ZV61</accession>
<keyword evidence="6" id="KW-0175">Coiled coil</keyword>
<evidence type="ECO:0000256" key="1">
    <source>
        <dbReference type="ARBA" id="ARBA00004370"/>
    </source>
</evidence>
<dbReference type="Gene3D" id="3.40.50.300">
    <property type="entry name" value="P-loop containing nucleotide triphosphate hydrolases"/>
    <property type="match status" value="1"/>
</dbReference>
<dbReference type="AlphaFoldDB" id="A0A0D8ZV61"/>
<name>A0A0D8ZV61_9CYAN</name>
<dbReference type="SUPFAM" id="SSF158682">
    <property type="entry name" value="TerB-like"/>
    <property type="match status" value="1"/>
</dbReference>
<dbReference type="Proteomes" id="UP000032452">
    <property type="component" value="Unassembled WGS sequence"/>
</dbReference>
<evidence type="ECO:0000256" key="2">
    <source>
        <dbReference type="ARBA" id="ARBA00022741"/>
    </source>
</evidence>
<keyword evidence="7" id="KW-1133">Transmembrane helix</keyword>
<feature type="transmembrane region" description="Helical" evidence="7">
    <location>
        <begin position="704"/>
        <end position="722"/>
    </location>
</feature>
<organism evidence="10 11">
    <name type="scientific">Aliterella atlantica CENA595</name>
    <dbReference type="NCBI Taxonomy" id="1618023"/>
    <lineage>
        <taxon>Bacteria</taxon>
        <taxon>Bacillati</taxon>
        <taxon>Cyanobacteriota</taxon>
        <taxon>Cyanophyceae</taxon>
        <taxon>Chroococcidiopsidales</taxon>
        <taxon>Aliterellaceae</taxon>
        <taxon>Aliterella</taxon>
    </lineage>
</organism>
<dbReference type="RefSeq" id="WP_045054010.1">
    <property type="nucleotide sequence ID" value="NZ_CAWMDP010000038.1"/>
</dbReference>
<keyword evidence="11" id="KW-1185">Reference proteome</keyword>
<dbReference type="PANTHER" id="PTHR10465">
    <property type="entry name" value="TRANSMEMBRANE GTPASE FZO1"/>
    <property type="match status" value="1"/>
</dbReference>
<proteinExistence type="predicted"/>
<keyword evidence="2" id="KW-0547">Nucleotide-binding</keyword>
<comment type="caution">
    <text evidence="10">The sequence shown here is derived from an EMBL/GenBank/DDBJ whole genome shotgun (WGS) entry which is preliminary data.</text>
</comment>
<dbReference type="EMBL" id="JYON01000006">
    <property type="protein sequence ID" value="KJH72252.1"/>
    <property type="molecule type" value="Genomic_DNA"/>
</dbReference>
<evidence type="ECO:0000259" key="8">
    <source>
        <dbReference type="Pfam" id="PF00350"/>
    </source>
</evidence>
<dbReference type="SUPFAM" id="SSF52540">
    <property type="entry name" value="P-loop containing nucleoside triphosphate hydrolases"/>
    <property type="match status" value="1"/>
</dbReference>
<protein>
    <submittedName>
        <fullName evidence="10">Dynamin family protein</fullName>
    </submittedName>
</protein>
<evidence type="ECO:0000259" key="9">
    <source>
        <dbReference type="Pfam" id="PF05099"/>
    </source>
</evidence>
<keyword evidence="7" id="KW-0812">Transmembrane</keyword>
<dbReference type="InterPro" id="IPR045063">
    <property type="entry name" value="Dynamin_N"/>
</dbReference>
<keyword evidence="3" id="KW-0378">Hydrolase</keyword>
<evidence type="ECO:0000256" key="5">
    <source>
        <dbReference type="ARBA" id="ARBA00023136"/>
    </source>
</evidence>
<sequence>MNTVLIGTEAVDLLSRITGQKLSQRDITPPVVFLATLVTILSGVIYVDGVVTNEEKQRLHSTLNRFSLANSSLGQLTQLMLKGVAKEQIYKKLGELTPLIALLSPSQRLLLVGFGYEMSAADGDIDIREQKYLQIVANRLEIAPRHLAVIEASFSGQGDFEKEALAEVQSLLDSARFHDLDAVFIKAASDLVAVLPTIVEPTVTQKQNFSTYEQLAEFQKHRQQIDGLCFEIYKIVKDCADSDFLPSTLEKEVKTISNKLQSQRFRVAVIGEFSQGKSTLLNALLGQEIQPVRAVPCSGTITILRYGKQKRIICRYKDGREEEISHEEYKDKASISKQAALDGLSEELRSSEIDEIIFESPDLSLCQNGVEILDSPGLNEHPQRTAITQKLLKETDAAIFLTNAMRLLPEKEKDLLRDVKSQLVDGQENEPADNLFILVNFMDLLDDEEDKIDIKQRLNSFINGKNLLIKGEKRIHYISAKAALKSHLNGTEDEYLQAFHNFTNHLEQFLISEQGDIKINDATRNIHKSIESCVNGLDRAVEILEGKLKISEQEKQQILEQIGEVSGRDVKIRLLVNTLLDNVYEQANASWQEWLEGLDERLVKRSEQWSSPHSPIWSRNELAKDYARQFNQDLSTELDLWINNQLKESVLKESLEILDNVIQQELQAIQSNFQNISYLLNKDSINMQFLQESQVNFSSEATKGFWGGFGVLGFGAAILPVILFTGPIMAIILGMGAGTWGMIGITALEESIKNNVFQMGGEQFANSLDDILEKINQVINSLFIERLESVSQVIEQTILISENLLEQQNNVHQATLEQRNVEKIWIEQKRKELKKLQLELKKTIG</sequence>
<dbReference type="InterPro" id="IPR007791">
    <property type="entry name" value="DjlA_N"/>
</dbReference>
<evidence type="ECO:0000313" key="11">
    <source>
        <dbReference type="Proteomes" id="UP000032452"/>
    </source>
</evidence>
<dbReference type="Pfam" id="PF05099">
    <property type="entry name" value="TerB"/>
    <property type="match status" value="1"/>
</dbReference>
<evidence type="ECO:0000256" key="3">
    <source>
        <dbReference type="ARBA" id="ARBA00022801"/>
    </source>
</evidence>
<dbReference type="OrthoDB" id="3650305at2"/>
<dbReference type="STRING" id="1618023.UH38_07380"/>
<reference evidence="10 11" key="1">
    <citation type="submission" date="2015-02" db="EMBL/GenBank/DDBJ databases">
        <title>Draft genome of a novel marine cyanobacterium (Chroococcales) isolated from South Atlantic Ocean.</title>
        <authorList>
            <person name="Rigonato J."/>
            <person name="Alvarenga D.O."/>
            <person name="Branco L.H."/>
            <person name="Varani A.M."/>
            <person name="Brandini F.P."/>
            <person name="Fiore M.F."/>
        </authorList>
    </citation>
    <scope>NUCLEOTIDE SEQUENCE [LARGE SCALE GENOMIC DNA]</scope>
    <source>
        <strain evidence="10 11">CENA595</strain>
    </source>
</reference>
<feature type="transmembrane region" description="Helical" evidence="7">
    <location>
        <begin position="31"/>
        <end position="51"/>
    </location>
</feature>
<comment type="subcellular location">
    <subcellularLocation>
        <location evidence="1">Membrane</location>
    </subcellularLocation>
</comment>
<evidence type="ECO:0000256" key="7">
    <source>
        <dbReference type="SAM" id="Phobius"/>
    </source>
</evidence>
<dbReference type="Pfam" id="PF00350">
    <property type="entry name" value="Dynamin_N"/>
    <property type="match status" value="1"/>
</dbReference>
<feature type="domain" description="Co-chaperone DjlA N-terminal" evidence="9">
    <location>
        <begin position="37"/>
        <end position="148"/>
    </location>
</feature>
<dbReference type="GO" id="GO:0005525">
    <property type="term" value="F:GTP binding"/>
    <property type="evidence" value="ECO:0007669"/>
    <property type="project" value="UniProtKB-KW"/>
</dbReference>
<dbReference type="InterPro" id="IPR027417">
    <property type="entry name" value="P-loop_NTPase"/>
</dbReference>